<name>A0AAP2UG73_9FIRM</name>
<proteinExistence type="predicted"/>
<evidence type="ECO:0000313" key="1">
    <source>
        <dbReference type="EMBL" id="MCQ5062153.1"/>
    </source>
</evidence>
<gene>
    <name evidence="1" type="ORF">NE542_10040</name>
</gene>
<dbReference type="Proteomes" id="UP001204814">
    <property type="component" value="Unassembled WGS sequence"/>
</dbReference>
<dbReference type="AlphaFoldDB" id="A0AAP2UG73"/>
<comment type="caution">
    <text evidence="1">The sequence shown here is derived from an EMBL/GenBank/DDBJ whole genome shotgun (WGS) entry which is preliminary data.</text>
</comment>
<evidence type="ECO:0000313" key="2">
    <source>
        <dbReference type="Proteomes" id="UP001204814"/>
    </source>
</evidence>
<dbReference type="RefSeq" id="WP_155522453.1">
    <property type="nucleotide sequence ID" value="NZ_AP031432.1"/>
</dbReference>
<accession>A0AAP2UG73</accession>
<dbReference type="EMBL" id="JANGBO010000009">
    <property type="protein sequence ID" value="MCQ5062153.1"/>
    <property type="molecule type" value="Genomic_DNA"/>
</dbReference>
<reference evidence="1" key="1">
    <citation type="submission" date="2022-06" db="EMBL/GenBank/DDBJ databases">
        <title>Isolation of gut microbiota from human fecal samples.</title>
        <authorList>
            <person name="Pamer E.G."/>
            <person name="Barat B."/>
            <person name="Waligurski E."/>
            <person name="Medina S."/>
            <person name="Paddock L."/>
            <person name="Mostad J."/>
        </authorList>
    </citation>
    <scope>NUCLEOTIDE SEQUENCE</scope>
    <source>
        <strain evidence="1">DFI.6.24</strain>
    </source>
</reference>
<protein>
    <submittedName>
        <fullName evidence="1">Uncharacterized protein</fullName>
    </submittedName>
</protein>
<sequence length="45" mass="5404">MVIKIYVLALKSSLHQQMPLAWKKEQFFLPATTVFIKCAREYFKR</sequence>
<organism evidence="1 2">
    <name type="scientific">Faecalibacillus intestinalis</name>
    <dbReference type="NCBI Taxonomy" id="1982626"/>
    <lineage>
        <taxon>Bacteria</taxon>
        <taxon>Bacillati</taxon>
        <taxon>Bacillota</taxon>
        <taxon>Erysipelotrichia</taxon>
        <taxon>Erysipelotrichales</taxon>
        <taxon>Coprobacillaceae</taxon>
        <taxon>Faecalibacillus</taxon>
    </lineage>
</organism>